<dbReference type="EC" id="5.1.3.1" evidence="3"/>
<dbReference type="InterPro" id="IPR011060">
    <property type="entry name" value="RibuloseP-bd_barrel"/>
</dbReference>
<dbReference type="Pfam" id="PF00834">
    <property type="entry name" value="Ribul_P_3_epim"/>
    <property type="match status" value="1"/>
</dbReference>
<proteinExistence type="predicted"/>
<dbReference type="NCBIfam" id="NF004076">
    <property type="entry name" value="PRK05581.1-4"/>
    <property type="match status" value="1"/>
</dbReference>
<dbReference type="HOGENOM" id="CLU_054856_2_1_11"/>
<dbReference type="PATRIC" id="fig|1179773.3.peg.5292"/>
<accession>K0K6J4</accession>
<name>K0K6J4_SACES</name>
<dbReference type="EMBL" id="HE804045">
    <property type="protein sequence ID" value="CCH32524.1"/>
    <property type="molecule type" value="Genomic_DNA"/>
</dbReference>
<evidence type="ECO:0000256" key="2">
    <source>
        <dbReference type="ARBA" id="ARBA00023235"/>
    </source>
</evidence>
<dbReference type="BioCyc" id="SESP1179773:BN6_RS25425-MONOMER"/>
<dbReference type="eggNOG" id="COG0036">
    <property type="taxonomic scope" value="Bacteria"/>
</dbReference>
<keyword evidence="2 3" id="KW-0413">Isomerase</keyword>
<dbReference type="RefSeq" id="WP_015102636.1">
    <property type="nucleotide sequence ID" value="NC_019673.1"/>
</dbReference>
<dbReference type="STRING" id="1179773.BN6_52600"/>
<dbReference type="OrthoDB" id="5110982at2"/>
<evidence type="ECO:0000313" key="4">
    <source>
        <dbReference type="Proteomes" id="UP000006281"/>
    </source>
</evidence>
<dbReference type="PANTHER" id="PTHR11749">
    <property type="entry name" value="RIBULOSE-5-PHOSPHATE-3-EPIMERASE"/>
    <property type="match status" value="1"/>
</dbReference>
<dbReference type="SUPFAM" id="SSF51366">
    <property type="entry name" value="Ribulose-phoshate binding barrel"/>
    <property type="match status" value="1"/>
</dbReference>
<gene>
    <name evidence="3" type="primary">rpe1</name>
    <name evidence="3" type="ordered locus">BN6_52600</name>
</gene>
<dbReference type="InterPro" id="IPR000056">
    <property type="entry name" value="Ribul_P_3_epim-like"/>
</dbReference>
<dbReference type="Proteomes" id="UP000006281">
    <property type="component" value="Chromosome"/>
</dbReference>
<dbReference type="GO" id="GO:0046872">
    <property type="term" value="F:metal ion binding"/>
    <property type="evidence" value="ECO:0007669"/>
    <property type="project" value="UniProtKB-KW"/>
</dbReference>
<evidence type="ECO:0000256" key="1">
    <source>
        <dbReference type="ARBA" id="ARBA00022723"/>
    </source>
</evidence>
<dbReference type="KEGG" id="sesp:BN6_52600"/>
<dbReference type="CDD" id="cd00429">
    <property type="entry name" value="RPE"/>
    <property type="match status" value="1"/>
</dbReference>
<sequence>MVMIAPALLGADPLALADAIADVERAEADLLHVDVMDGHFVRDINFGLRTVRAIRERTTLPVDVHLQVQQPERLLDELVDIAPDTVSVHVESTQHLSAVLRGLEGGGIRKGVVLNPATPLGVLDEVLEQVDQVVLMTSNPGTSDFLPHVLDKIGRLRALLVKRGIEHVRLVADGGVTAERAGRLVDAGADVLVAASAVFAPRHGGPPAAVGTLRAAR</sequence>
<protein>
    <submittedName>
        <fullName evidence="3">Ribulose-phosphate 3-epimerase</fullName>
        <ecNumber evidence="3">5.1.3.1</ecNumber>
    </submittedName>
</protein>
<organism evidence="3 4">
    <name type="scientific">Saccharothrix espanaensis (strain ATCC 51144 / DSM 44229 / JCM 9112 / NBRC 15066 / NRRL 15764)</name>
    <dbReference type="NCBI Taxonomy" id="1179773"/>
    <lineage>
        <taxon>Bacteria</taxon>
        <taxon>Bacillati</taxon>
        <taxon>Actinomycetota</taxon>
        <taxon>Actinomycetes</taxon>
        <taxon>Pseudonocardiales</taxon>
        <taxon>Pseudonocardiaceae</taxon>
        <taxon>Saccharothrix</taxon>
    </lineage>
</organism>
<keyword evidence="4" id="KW-1185">Reference proteome</keyword>
<dbReference type="InterPro" id="IPR013785">
    <property type="entry name" value="Aldolase_TIM"/>
</dbReference>
<reference evidence="3 4" key="1">
    <citation type="journal article" date="2012" name="BMC Genomics">
        <title>Complete genome sequence of Saccharothrix espanaensis DSM 44229T and comparison to the other completely sequenced Pseudonocardiaceae.</title>
        <authorList>
            <person name="Strobel T."/>
            <person name="Al-Dilaimi A."/>
            <person name="Blom J."/>
            <person name="Gessner A."/>
            <person name="Kalinowski J."/>
            <person name="Luzhetska M."/>
            <person name="Puhler A."/>
            <person name="Szczepanowski R."/>
            <person name="Bechthold A."/>
            <person name="Ruckert C."/>
        </authorList>
    </citation>
    <scope>NUCLEOTIDE SEQUENCE [LARGE SCALE GENOMIC DNA]</scope>
    <source>
        <strain evidence="4">ATCC 51144 / DSM 44229 / JCM 9112 / NBRC 15066 / NRRL 15764</strain>
    </source>
</reference>
<dbReference type="GO" id="GO:0004750">
    <property type="term" value="F:D-ribulose-phosphate 3-epimerase activity"/>
    <property type="evidence" value="ECO:0007669"/>
    <property type="project" value="UniProtKB-EC"/>
</dbReference>
<dbReference type="AlphaFoldDB" id="K0K6J4"/>
<dbReference type="Gene3D" id="3.20.20.70">
    <property type="entry name" value="Aldolase class I"/>
    <property type="match status" value="1"/>
</dbReference>
<dbReference type="GO" id="GO:0005975">
    <property type="term" value="P:carbohydrate metabolic process"/>
    <property type="evidence" value="ECO:0007669"/>
    <property type="project" value="InterPro"/>
</dbReference>
<keyword evidence="1" id="KW-0479">Metal-binding</keyword>
<evidence type="ECO:0000313" key="3">
    <source>
        <dbReference type="EMBL" id="CCH32524.1"/>
    </source>
</evidence>